<evidence type="ECO:0000256" key="1">
    <source>
        <dbReference type="SAM" id="MobiDB-lite"/>
    </source>
</evidence>
<evidence type="ECO:0000256" key="2">
    <source>
        <dbReference type="SAM" id="SignalP"/>
    </source>
</evidence>
<gene>
    <name evidence="3" type="ORF">BGZ95_010600</name>
</gene>
<reference evidence="3" key="1">
    <citation type="journal article" date="2020" name="Fungal Divers.">
        <title>Resolving the Mortierellaceae phylogeny through synthesis of multi-gene phylogenetics and phylogenomics.</title>
        <authorList>
            <person name="Vandepol N."/>
            <person name="Liber J."/>
            <person name="Desiro A."/>
            <person name="Na H."/>
            <person name="Kennedy M."/>
            <person name="Barry K."/>
            <person name="Grigoriev I.V."/>
            <person name="Miller A.N."/>
            <person name="O'Donnell K."/>
            <person name="Stajich J.E."/>
            <person name="Bonito G."/>
        </authorList>
    </citation>
    <scope>NUCLEOTIDE SEQUENCE</scope>
    <source>
        <strain evidence="3">NRRL 28262</strain>
    </source>
</reference>
<keyword evidence="4" id="KW-1185">Reference proteome</keyword>
<dbReference type="Proteomes" id="UP001194580">
    <property type="component" value="Unassembled WGS sequence"/>
</dbReference>
<dbReference type="EMBL" id="JAAAIL010000720">
    <property type="protein sequence ID" value="KAG0273607.1"/>
    <property type="molecule type" value="Genomic_DNA"/>
</dbReference>
<feature type="region of interest" description="Disordered" evidence="1">
    <location>
        <begin position="89"/>
        <end position="108"/>
    </location>
</feature>
<sequence length="433" mass="47445">MRFHTVFLCLAATTSLGKAALAASAADQEGTGYQDDLSTIATTGSPEFYHNEILSQYHVAVFELYSRQQQQQQQQHQQQQQYQYQQQQQQPVQQGESQQQPQQHAMASAANDCADAPGVLVDGINAVENQLSQILGSLPFGAVVQYILTSVFKAVLSIVDGPGKLIGTAITGVAINLSFAVLKGALSLLSLIKFLKPILTPVIDILSTAQTTVLDTVNCFAGKGYHLNRLEQQNAATTMDENAIQQHQQKLLLQLQRQQEEEQQVLSAPLSIGHCAWIAKNYRDLVADAIAQNPVTKGLPEGSSEDLRRVAQGALNTLEWMQNYSVASNLYLPPYDRRNGDKSNDDAGVRLAAEFALTGRPFFAGKILRQYMVSLLEVATSSVGLETEQQQQKHDVNYDYEHDEIVLYALTSLGLTVNMSNALEACLSAATMK</sequence>
<evidence type="ECO:0000313" key="3">
    <source>
        <dbReference type="EMBL" id="KAG0273607.1"/>
    </source>
</evidence>
<protein>
    <submittedName>
        <fullName evidence="3">Uncharacterized protein</fullName>
    </submittedName>
</protein>
<feature type="signal peptide" evidence="2">
    <location>
        <begin position="1"/>
        <end position="19"/>
    </location>
</feature>
<feature type="chain" id="PRO_5042112275" evidence="2">
    <location>
        <begin position="20"/>
        <end position="433"/>
    </location>
</feature>
<dbReference type="AlphaFoldDB" id="A0AAD4DB50"/>
<dbReference type="SUPFAM" id="SSF81995">
    <property type="entry name" value="beta-sandwich domain of Sec23/24"/>
    <property type="match status" value="1"/>
</dbReference>
<evidence type="ECO:0000313" key="4">
    <source>
        <dbReference type="Proteomes" id="UP001194580"/>
    </source>
</evidence>
<proteinExistence type="predicted"/>
<accession>A0AAD4DB50</accession>
<keyword evidence="2" id="KW-0732">Signal</keyword>
<organism evidence="3 4">
    <name type="scientific">Linnemannia exigua</name>
    <dbReference type="NCBI Taxonomy" id="604196"/>
    <lineage>
        <taxon>Eukaryota</taxon>
        <taxon>Fungi</taxon>
        <taxon>Fungi incertae sedis</taxon>
        <taxon>Mucoromycota</taxon>
        <taxon>Mortierellomycotina</taxon>
        <taxon>Mortierellomycetes</taxon>
        <taxon>Mortierellales</taxon>
        <taxon>Mortierellaceae</taxon>
        <taxon>Linnemannia</taxon>
    </lineage>
</organism>
<comment type="caution">
    <text evidence="3">The sequence shown here is derived from an EMBL/GenBank/DDBJ whole genome shotgun (WGS) entry which is preliminary data.</text>
</comment>
<name>A0AAD4DB50_9FUNG</name>